<dbReference type="EC" id="4.2.99.20" evidence="3"/>
<dbReference type="SUPFAM" id="SSF53474">
    <property type="entry name" value="alpha/beta-Hydrolases"/>
    <property type="match status" value="1"/>
</dbReference>
<comment type="similarity">
    <text evidence="3">Belongs to the AB hydrolase superfamily. MenH family.</text>
</comment>
<dbReference type="PANTHER" id="PTHR42916:SF1">
    <property type="entry name" value="PROTEIN PHYLLO, CHLOROPLASTIC"/>
    <property type="match status" value="1"/>
</dbReference>
<protein>
    <recommendedName>
        <fullName evidence="3">Putative 2-succinyl-6-hydroxy-2,4-cyclohexadiene-1-carboxylate synthase</fullName>
        <shortName evidence="3">SHCHC synthase</shortName>
        <ecNumber evidence="3">4.2.99.20</ecNumber>
    </recommendedName>
</protein>
<dbReference type="Pfam" id="PF00561">
    <property type="entry name" value="Abhydrolase_1"/>
    <property type="match status" value="1"/>
</dbReference>
<dbReference type="PRINTS" id="PR00111">
    <property type="entry name" value="ABHYDROLASE"/>
</dbReference>
<evidence type="ECO:0000256" key="1">
    <source>
        <dbReference type="ARBA" id="ARBA00022428"/>
    </source>
</evidence>
<dbReference type="HAMAP" id="MF_01660">
    <property type="entry name" value="MenH"/>
    <property type="match status" value="1"/>
</dbReference>
<comment type="caution">
    <text evidence="5">The sequence shown here is derived from an EMBL/GenBank/DDBJ whole genome shotgun (WGS) entry which is preliminary data.</text>
</comment>
<dbReference type="Gene3D" id="3.40.50.1820">
    <property type="entry name" value="alpha/beta hydrolase"/>
    <property type="match status" value="1"/>
</dbReference>
<keyword evidence="1 3" id="KW-0474">Menaquinone biosynthesis</keyword>
<evidence type="ECO:0000259" key="4">
    <source>
        <dbReference type="Pfam" id="PF00561"/>
    </source>
</evidence>
<comment type="pathway">
    <text evidence="3">Quinol/quinone metabolism; menaquinone biosynthesis.</text>
</comment>
<proteinExistence type="inferred from homology"/>
<dbReference type="GO" id="GO:0070205">
    <property type="term" value="F:2-succinyl-6-hydroxy-2,4-cyclohexadiene-1-carboxylate synthase activity"/>
    <property type="evidence" value="ECO:0007669"/>
    <property type="project" value="UniProtKB-UniRule"/>
</dbReference>
<comment type="subunit">
    <text evidence="3">Monomer.</text>
</comment>
<reference evidence="5" key="1">
    <citation type="submission" date="2019-09" db="EMBL/GenBank/DDBJ databases">
        <title>Characterisation of the sponge microbiome using genome-centric metagenomics.</title>
        <authorList>
            <person name="Engelberts J.P."/>
            <person name="Robbins S.J."/>
            <person name="De Goeij J.M."/>
            <person name="Aranda M."/>
            <person name="Bell S.C."/>
            <person name="Webster N.S."/>
        </authorList>
    </citation>
    <scope>NUCLEOTIDE SEQUENCE</scope>
    <source>
        <strain evidence="5">SB0664_bin_27</strain>
    </source>
</reference>
<dbReference type="UniPathway" id="UPA01057">
    <property type="reaction ID" value="UER00900"/>
</dbReference>
<dbReference type="InterPro" id="IPR029058">
    <property type="entry name" value="AB_hydrolase_fold"/>
</dbReference>
<comment type="function">
    <text evidence="3">Catalyzes a proton abstraction reaction that results in 2,5-elimination of pyruvate from 2-succinyl-5-enolpyruvyl-6-hydroxy-3-cyclohexene-1-carboxylate (SEPHCHC) and the formation of 2-succinyl-6-hydroxy-2,4-cyclohexadiene-1-carboxylate (SHCHC).</text>
</comment>
<evidence type="ECO:0000256" key="2">
    <source>
        <dbReference type="ARBA" id="ARBA00023239"/>
    </source>
</evidence>
<dbReference type="InterPro" id="IPR000639">
    <property type="entry name" value="Epox_hydrolase-like"/>
</dbReference>
<accession>A0A6B0YUW3</accession>
<organism evidence="5">
    <name type="scientific">Caldilineaceae bacterium SB0664_bin_27</name>
    <dbReference type="NCBI Taxonomy" id="2605260"/>
    <lineage>
        <taxon>Bacteria</taxon>
        <taxon>Bacillati</taxon>
        <taxon>Chloroflexota</taxon>
        <taxon>Caldilineae</taxon>
        <taxon>Caldilineales</taxon>
        <taxon>Caldilineaceae</taxon>
    </lineage>
</organism>
<dbReference type="PRINTS" id="PR00412">
    <property type="entry name" value="EPOXHYDRLASE"/>
</dbReference>
<comment type="catalytic activity">
    <reaction evidence="3">
        <text>5-enolpyruvoyl-6-hydroxy-2-succinyl-cyclohex-3-ene-1-carboxylate = (1R,6R)-6-hydroxy-2-succinyl-cyclohexa-2,4-diene-1-carboxylate + pyruvate</text>
        <dbReference type="Rhea" id="RHEA:25597"/>
        <dbReference type="ChEBI" id="CHEBI:15361"/>
        <dbReference type="ChEBI" id="CHEBI:58689"/>
        <dbReference type="ChEBI" id="CHEBI:58818"/>
        <dbReference type="EC" id="4.2.99.20"/>
    </reaction>
</comment>
<evidence type="ECO:0000313" key="5">
    <source>
        <dbReference type="EMBL" id="MXY94151.1"/>
    </source>
</evidence>
<dbReference type="EMBL" id="VXRG01000100">
    <property type="protein sequence ID" value="MXY94151.1"/>
    <property type="molecule type" value="Genomic_DNA"/>
</dbReference>
<name>A0A6B0YUW3_9CHLR</name>
<dbReference type="UniPathway" id="UPA00079"/>
<dbReference type="AlphaFoldDB" id="A0A6B0YUW3"/>
<dbReference type="NCBIfam" id="TIGR03695">
    <property type="entry name" value="menH_SHCHC"/>
    <property type="match status" value="1"/>
</dbReference>
<dbReference type="InterPro" id="IPR022485">
    <property type="entry name" value="SHCHC_synthase_MenH"/>
</dbReference>
<dbReference type="PANTHER" id="PTHR42916">
    <property type="entry name" value="2-SUCCINYL-5-ENOLPYRUVYL-6-HYDROXY-3-CYCLOHEXENE-1-CARBOXYLATE SYNTHASE"/>
    <property type="match status" value="1"/>
</dbReference>
<dbReference type="InterPro" id="IPR000073">
    <property type="entry name" value="AB_hydrolase_1"/>
</dbReference>
<sequence>MTPPSACPYHLHSWGRAGDPPVLLLHGFTGHGGSWAEAGQTFAAAGFHVLAPDLLGHGSSPHPGESTRYEMACAAADLNLLLDATCSEAVHLAGYSMGGRLALFFALSYPDRVRTLCLVSASPGIAAATERAERRDSDNALADRIERDGIAAFVDYWESLPMWESQQQSLSVRQRGQLRAQRLRNRPDGLANSLRGMGTGAQPVLLDELPSLALPTLLIVGAEDEKFVAVNRQMAQRIPGAQKVVVLGAGHAVQLERPKKFARAALDFWQVSGDSRATA</sequence>
<keyword evidence="2 3" id="KW-0456">Lyase</keyword>
<gene>
    <name evidence="3 5" type="primary">menH</name>
    <name evidence="5" type="ORF">F4Y42_11980</name>
</gene>
<dbReference type="GO" id="GO:0009234">
    <property type="term" value="P:menaquinone biosynthetic process"/>
    <property type="evidence" value="ECO:0007669"/>
    <property type="project" value="UniProtKB-UniRule"/>
</dbReference>
<comment type="pathway">
    <text evidence="3">Quinol/quinone metabolism; 1,4-dihydroxy-2-naphthoate biosynthesis; 1,4-dihydroxy-2-naphthoate from chorismate: step 3/7.</text>
</comment>
<evidence type="ECO:0000256" key="3">
    <source>
        <dbReference type="HAMAP-Rule" id="MF_01660"/>
    </source>
</evidence>
<feature type="domain" description="AB hydrolase-1" evidence="4">
    <location>
        <begin position="20"/>
        <end position="258"/>
    </location>
</feature>